<evidence type="ECO:0000313" key="5">
    <source>
        <dbReference type="EMBL" id="GAA2737398.1"/>
    </source>
</evidence>
<dbReference type="PANTHER" id="PTHR11066:SF34">
    <property type="entry name" value="ACYL-COENZYME A THIOESTERASE 8"/>
    <property type="match status" value="1"/>
</dbReference>
<dbReference type="Proteomes" id="UP001501842">
    <property type="component" value="Unassembled WGS sequence"/>
</dbReference>
<evidence type="ECO:0000256" key="1">
    <source>
        <dbReference type="ARBA" id="ARBA00006538"/>
    </source>
</evidence>
<feature type="domain" description="Acyl-CoA thioesterase-like C-terminal" evidence="4">
    <location>
        <begin position="143"/>
        <end position="274"/>
    </location>
</feature>
<comment type="similarity">
    <text evidence="1">Belongs to the C/M/P thioester hydrolase family.</text>
</comment>
<keyword evidence="6" id="KW-1185">Reference proteome</keyword>
<dbReference type="Pfam" id="PF13622">
    <property type="entry name" value="4HBT_3"/>
    <property type="match status" value="1"/>
</dbReference>
<dbReference type="InterPro" id="IPR003703">
    <property type="entry name" value="Acyl_CoA_thio"/>
</dbReference>
<name>A0ABP6H8C2_9ACTN</name>
<evidence type="ECO:0000256" key="2">
    <source>
        <dbReference type="ARBA" id="ARBA00022801"/>
    </source>
</evidence>
<sequence length="279" mass="30654">MSLTSTPEQPSPSPELWGDLLSCLELRAPAEEAFAFEGRNQRLKYHRLFGGQLLAQFARAAALTCPEKAVKSLHALFPRAGTSEEPVRYEVERHHEGRAFATLTITARQSKGAIATASVSMHAAENGLDHQTTEPVPSLPDAEHRVDLDLIPWETRTSADLDSPKQETPELELWMRTPQVDEALAPALAAYATDLTLIGTALRPVEGVSQRDSGTAFASAVTSHTLWFHRPFRTDDWLLLRQHSPILAHGRSFGRGDVLTATGTLVASYAQEALLRFQS</sequence>
<evidence type="ECO:0000259" key="3">
    <source>
        <dbReference type="Pfam" id="PF13622"/>
    </source>
</evidence>
<proteinExistence type="inferred from homology"/>
<comment type="caution">
    <text evidence="5">The sequence shown here is derived from an EMBL/GenBank/DDBJ whole genome shotgun (WGS) entry which is preliminary data.</text>
</comment>
<evidence type="ECO:0000313" key="6">
    <source>
        <dbReference type="Proteomes" id="UP001501842"/>
    </source>
</evidence>
<keyword evidence="2" id="KW-0378">Hydrolase</keyword>
<dbReference type="SUPFAM" id="SSF54637">
    <property type="entry name" value="Thioesterase/thiol ester dehydrase-isomerase"/>
    <property type="match status" value="2"/>
</dbReference>
<dbReference type="InterPro" id="IPR042171">
    <property type="entry name" value="Acyl-CoA_hotdog"/>
</dbReference>
<dbReference type="Pfam" id="PF20789">
    <property type="entry name" value="4HBT_3C"/>
    <property type="match status" value="1"/>
</dbReference>
<accession>A0ABP6H8C2</accession>
<dbReference type="CDD" id="cd03444">
    <property type="entry name" value="Thioesterase_II_repeat1"/>
    <property type="match status" value="1"/>
</dbReference>
<reference evidence="6" key="1">
    <citation type="journal article" date="2019" name="Int. J. Syst. Evol. Microbiol.">
        <title>The Global Catalogue of Microorganisms (GCM) 10K type strain sequencing project: providing services to taxonomists for standard genome sequencing and annotation.</title>
        <authorList>
            <consortium name="The Broad Institute Genomics Platform"/>
            <consortium name="The Broad Institute Genome Sequencing Center for Infectious Disease"/>
            <person name="Wu L."/>
            <person name="Ma J."/>
        </authorList>
    </citation>
    <scope>NUCLEOTIDE SEQUENCE [LARGE SCALE GENOMIC DNA]</scope>
    <source>
        <strain evidence="6">JCM 8201</strain>
    </source>
</reference>
<dbReference type="InterPro" id="IPR049450">
    <property type="entry name" value="ACOT8-like_C"/>
</dbReference>
<dbReference type="EMBL" id="BAAATZ010000034">
    <property type="protein sequence ID" value="GAA2737398.1"/>
    <property type="molecule type" value="Genomic_DNA"/>
</dbReference>
<dbReference type="RefSeq" id="WP_344456965.1">
    <property type="nucleotide sequence ID" value="NZ_BAAATZ010000034.1"/>
</dbReference>
<feature type="domain" description="Acyl-CoA thioesterase-like N-terminal HotDog" evidence="3">
    <location>
        <begin position="47"/>
        <end position="121"/>
    </location>
</feature>
<dbReference type="CDD" id="cd03445">
    <property type="entry name" value="Thioesterase_II_repeat2"/>
    <property type="match status" value="1"/>
</dbReference>
<organism evidence="5 6">
    <name type="scientific">Actinocorallia aurantiaca</name>
    <dbReference type="NCBI Taxonomy" id="46204"/>
    <lineage>
        <taxon>Bacteria</taxon>
        <taxon>Bacillati</taxon>
        <taxon>Actinomycetota</taxon>
        <taxon>Actinomycetes</taxon>
        <taxon>Streptosporangiales</taxon>
        <taxon>Thermomonosporaceae</taxon>
        <taxon>Actinocorallia</taxon>
    </lineage>
</organism>
<dbReference type="PANTHER" id="PTHR11066">
    <property type="entry name" value="ACYL-COA THIOESTERASE"/>
    <property type="match status" value="1"/>
</dbReference>
<evidence type="ECO:0000259" key="4">
    <source>
        <dbReference type="Pfam" id="PF20789"/>
    </source>
</evidence>
<protein>
    <submittedName>
        <fullName evidence="5">Acyl-CoA thioesterase II</fullName>
    </submittedName>
</protein>
<dbReference type="Gene3D" id="2.40.160.210">
    <property type="entry name" value="Acyl-CoA thioesterase, double hotdog domain"/>
    <property type="match status" value="1"/>
</dbReference>
<gene>
    <name evidence="5" type="ORF">GCM10010439_67350</name>
</gene>
<dbReference type="InterPro" id="IPR029069">
    <property type="entry name" value="HotDog_dom_sf"/>
</dbReference>
<dbReference type="InterPro" id="IPR049449">
    <property type="entry name" value="TesB_ACOT8-like_N"/>
</dbReference>